<dbReference type="Proteomes" id="UP000683925">
    <property type="component" value="Unassembled WGS sequence"/>
</dbReference>
<name>A0A8S1VPI0_PAROT</name>
<reference evidence="1" key="1">
    <citation type="submission" date="2021-01" db="EMBL/GenBank/DDBJ databases">
        <authorList>
            <consortium name="Genoscope - CEA"/>
            <person name="William W."/>
        </authorList>
    </citation>
    <scope>NUCLEOTIDE SEQUENCE</scope>
</reference>
<dbReference type="EMBL" id="CAJJDP010000071">
    <property type="protein sequence ID" value="CAD8178917.1"/>
    <property type="molecule type" value="Genomic_DNA"/>
</dbReference>
<evidence type="ECO:0000313" key="1">
    <source>
        <dbReference type="EMBL" id="CAD8178917.1"/>
    </source>
</evidence>
<sequence>MSMIKFSQISTIVRRLYQIARDITRIKDTWITSALRLLRFINALFLRLLLTQQNSKLHSKNQFQYIENYNRLPIKTFQLCKIKFCALLLPVMHYDQWKCYPVKMAIWIVMLEQLILQLAIHSVLGVLQVFTTQKRQARSEQQKEQFLKEDELIFQNKQSKIQLKAKSKDQIQAGINKQFKNLMMILYYINGNSSISHFHHVLSRRAYFRTCIFNFSTDILELLYTYQKLNQIRFKSRKNFRHFSSYNQSQQNYMEIKDILPDQQFNIGEYKRSIPKCHAKVIITASCIFAKIQIQQNKRISIISLTLQLQ</sequence>
<comment type="caution">
    <text evidence="1">The sequence shown here is derived from an EMBL/GenBank/DDBJ whole genome shotgun (WGS) entry which is preliminary data.</text>
</comment>
<evidence type="ECO:0000313" key="2">
    <source>
        <dbReference type="Proteomes" id="UP000683925"/>
    </source>
</evidence>
<proteinExistence type="predicted"/>
<gene>
    <name evidence="1" type="ORF">POCTA_138.1.T0720012</name>
</gene>
<dbReference type="AlphaFoldDB" id="A0A8S1VPI0"/>
<organism evidence="1 2">
    <name type="scientific">Paramecium octaurelia</name>
    <dbReference type="NCBI Taxonomy" id="43137"/>
    <lineage>
        <taxon>Eukaryota</taxon>
        <taxon>Sar</taxon>
        <taxon>Alveolata</taxon>
        <taxon>Ciliophora</taxon>
        <taxon>Intramacronucleata</taxon>
        <taxon>Oligohymenophorea</taxon>
        <taxon>Peniculida</taxon>
        <taxon>Parameciidae</taxon>
        <taxon>Paramecium</taxon>
    </lineage>
</organism>
<evidence type="ECO:0008006" key="3">
    <source>
        <dbReference type="Google" id="ProtNLM"/>
    </source>
</evidence>
<accession>A0A8S1VPI0</accession>
<protein>
    <recommendedName>
        <fullName evidence="3">Transmembrane protein</fullName>
    </recommendedName>
</protein>
<keyword evidence="2" id="KW-1185">Reference proteome</keyword>